<name>A0ABX1BAR1_9ACTN</name>
<evidence type="ECO:0000313" key="2">
    <source>
        <dbReference type="Proteomes" id="UP000696294"/>
    </source>
</evidence>
<reference evidence="1 2" key="1">
    <citation type="submission" date="2020-03" db="EMBL/GenBank/DDBJ databases">
        <title>WGS of actinomycetes isolated from Thailand.</title>
        <authorList>
            <person name="Thawai C."/>
        </authorList>
    </citation>
    <scope>NUCLEOTIDE SEQUENCE [LARGE SCALE GENOMIC DNA]</scope>
    <source>
        <strain evidence="1 2">FMUSA5-5</strain>
    </source>
</reference>
<dbReference type="Proteomes" id="UP000696294">
    <property type="component" value="Unassembled WGS sequence"/>
</dbReference>
<comment type="caution">
    <text evidence="1">The sequence shown here is derived from an EMBL/GenBank/DDBJ whole genome shotgun (WGS) entry which is preliminary data.</text>
</comment>
<organism evidence="1 2">
    <name type="scientific">Nonomuraea composti</name>
    <dbReference type="NCBI Taxonomy" id="2720023"/>
    <lineage>
        <taxon>Bacteria</taxon>
        <taxon>Bacillati</taxon>
        <taxon>Actinomycetota</taxon>
        <taxon>Actinomycetes</taxon>
        <taxon>Streptosporangiales</taxon>
        <taxon>Streptosporangiaceae</taxon>
        <taxon>Nonomuraea</taxon>
    </lineage>
</organism>
<sequence length="84" mass="9163">MDDAGERVFFTLPRDREGLEGRRGRLPGHVAERLDGLPQQEFAGRTVVPVVTGGAQAHRPAEELRPRLRALADEVNAAPLRAVA</sequence>
<keyword evidence="2" id="KW-1185">Reference proteome</keyword>
<protein>
    <submittedName>
        <fullName evidence="1">Uncharacterized protein</fullName>
    </submittedName>
</protein>
<accession>A0ABX1BAR1</accession>
<gene>
    <name evidence="1" type="ORF">HCN51_25925</name>
</gene>
<evidence type="ECO:0000313" key="1">
    <source>
        <dbReference type="EMBL" id="NJP92854.1"/>
    </source>
</evidence>
<dbReference type="RefSeq" id="WP_168012450.1">
    <property type="nucleotide sequence ID" value="NZ_JAATEP010000019.1"/>
</dbReference>
<proteinExistence type="predicted"/>
<dbReference type="EMBL" id="JAATEP010000019">
    <property type="protein sequence ID" value="NJP92854.1"/>
    <property type="molecule type" value="Genomic_DNA"/>
</dbReference>